<organism evidence="1 2">
    <name type="scientific">Actinophytocola xanthii</name>
    <dbReference type="NCBI Taxonomy" id="1912961"/>
    <lineage>
        <taxon>Bacteria</taxon>
        <taxon>Bacillati</taxon>
        <taxon>Actinomycetota</taxon>
        <taxon>Actinomycetes</taxon>
        <taxon>Pseudonocardiales</taxon>
        <taxon>Pseudonocardiaceae</taxon>
    </lineage>
</organism>
<dbReference type="Gene3D" id="1.10.10.10">
    <property type="entry name" value="Winged helix-like DNA-binding domain superfamily/Winged helix DNA-binding domain"/>
    <property type="match status" value="1"/>
</dbReference>
<dbReference type="AlphaFoldDB" id="A0A1Q8CR17"/>
<evidence type="ECO:0008006" key="3">
    <source>
        <dbReference type="Google" id="ProtNLM"/>
    </source>
</evidence>
<name>A0A1Q8CR17_9PSEU</name>
<dbReference type="OrthoDB" id="4244884at2"/>
<evidence type="ECO:0000313" key="2">
    <source>
        <dbReference type="Proteomes" id="UP000185596"/>
    </source>
</evidence>
<dbReference type="InterPro" id="IPR036388">
    <property type="entry name" value="WH-like_DNA-bd_sf"/>
</dbReference>
<gene>
    <name evidence="1" type="ORF">BU204_15165</name>
</gene>
<dbReference type="Pfam" id="PF05331">
    <property type="entry name" value="DUF742"/>
    <property type="match status" value="1"/>
</dbReference>
<dbReference type="EMBL" id="MSIE01000025">
    <property type="protein sequence ID" value="OLF16801.1"/>
    <property type="molecule type" value="Genomic_DNA"/>
</dbReference>
<sequence length="126" mass="13721">MKHGRDDGYFELDPGPLIRPFAVTRGRAGRDLHDLDIITLVVAVRPEADVAGLDREYGDILRMCSRQPLSVAEISAKMGLLLAAVKVLVSDLISSGHLIYRSPPPPTSGRPDIKLLQAVLDGVRKL</sequence>
<dbReference type="PANTHER" id="PTHR36221">
    <property type="entry name" value="DUF742 DOMAIN-CONTAINING PROTEIN"/>
    <property type="match status" value="1"/>
</dbReference>
<proteinExistence type="predicted"/>
<dbReference type="PANTHER" id="PTHR36221:SF1">
    <property type="entry name" value="DUF742 DOMAIN-CONTAINING PROTEIN"/>
    <property type="match status" value="1"/>
</dbReference>
<protein>
    <recommendedName>
        <fullName evidence="3">DUF742 domain-containing protein</fullName>
    </recommendedName>
</protein>
<comment type="caution">
    <text evidence="1">The sequence shown here is derived from an EMBL/GenBank/DDBJ whole genome shotgun (WGS) entry which is preliminary data.</text>
</comment>
<keyword evidence="2" id="KW-1185">Reference proteome</keyword>
<evidence type="ECO:0000313" key="1">
    <source>
        <dbReference type="EMBL" id="OLF16801.1"/>
    </source>
</evidence>
<dbReference type="Proteomes" id="UP000185596">
    <property type="component" value="Unassembled WGS sequence"/>
</dbReference>
<accession>A0A1Q8CR17</accession>
<dbReference type="STRING" id="1912961.BU204_15165"/>
<reference evidence="1 2" key="1">
    <citation type="submission" date="2016-12" db="EMBL/GenBank/DDBJ databases">
        <title>The draft genome sequence of Actinophytocola sp. 11-183.</title>
        <authorList>
            <person name="Wang W."/>
            <person name="Yuan L."/>
        </authorList>
    </citation>
    <scope>NUCLEOTIDE SEQUENCE [LARGE SCALE GENOMIC DNA]</scope>
    <source>
        <strain evidence="1 2">11-183</strain>
    </source>
</reference>
<dbReference type="InterPro" id="IPR007995">
    <property type="entry name" value="DUF742"/>
</dbReference>